<reference evidence="1 2" key="1">
    <citation type="submission" date="2014-12" db="EMBL/GenBank/DDBJ databases">
        <title>Genome sequence of Morococcus cerebrosus.</title>
        <authorList>
            <person name="Shin S.-K."/>
            <person name="Yi H."/>
        </authorList>
    </citation>
    <scope>NUCLEOTIDE SEQUENCE [LARGE SCALE GENOMIC DNA]</scope>
    <source>
        <strain evidence="1 2">CIP 81.93</strain>
    </source>
</reference>
<proteinExistence type="predicted"/>
<name>A0A0C1E4J2_9NEIS</name>
<evidence type="ECO:0000313" key="1">
    <source>
        <dbReference type="EMBL" id="KIC06904.1"/>
    </source>
</evidence>
<accession>A0A0C1E4J2</accession>
<organism evidence="1 2">
    <name type="scientific">Morococcus cerebrosus</name>
    <dbReference type="NCBI Taxonomy" id="1056807"/>
    <lineage>
        <taxon>Bacteria</taxon>
        <taxon>Pseudomonadati</taxon>
        <taxon>Pseudomonadota</taxon>
        <taxon>Betaproteobacteria</taxon>
        <taxon>Neisseriales</taxon>
        <taxon>Neisseriaceae</taxon>
        <taxon>Morococcus</taxon>
    </lineage>
</organism>
<comment type="caution">
    <text evidence="1">The sequence shown here is derived from an EMBL/GenBank/DDBJ whole genome shotgun (WGS) entry which is preliminary data.</text>
</comment>
<gene>
    <name evidence="1" type="ORF">MCC93_16950</name>
</gene>
<sequence>MIIWSDKRDEYNKIVPWTDPHIQAILKATKSFIADHPKDIQVETFAKKPFPPTAETQTQVFVYFRP</sequence>
<protein>
    <submittedName>
        <fullName evidence="1">Uncharacterized protein</fullName>
    </submittedName>
</protein>
<dbReference type="AlphaFoldDB" id="A0A0C1E4J2"/>
<dbReference type="Proteomes" id="UP000031390">
    <property type="component" value="Unassembled WGS sequence"/>
</dbReference>
<dbReference type="EMBL" id="JUFZ01000079">
    <property type="protein sequence ID" value="KIC06904.1"/>
    <property type="molecule type" value="Genomic_DNA"/>
</dbReference>
<evidence type="ECO:0000313" key="2">
    <source>
        <dbReference type="Proteomes" id="UP000031390"/>
    </source>
</evidence>